<dbReference type="AlphaFoldDB" id="A0A841HFH4"/>
<reference evidence="2 3" key="1">
    <citation type="submission" date="2020-08" db="EMBL/GenBank/DDBJ databases">
        <title>Genomic Encyclopedia of Type Strains, Phase IV (KMG-IV): sequencing the most valuable type-strain genomes for metagenomic binning, comparative biology and taxonomic classification.</title>
        <authorList>
            <person name="Goeker M."/>
        </authorList>
    </citation>
    <scope>NUCLEOTIDE SEQUENCE [LARGE SCALE GENOMIC DNA]</scope>
    <source>
        <strain evidence="2 3">DSM 26723</strain>
    </source>
</reference>
<dbReference type="Proteomes" id="UP000588068">
    <property type="component" value="Unassembled WGS sequence"/>
</dbReference>
<evidence type="ECO:0000313" key="3">
    <source>
        <dbReference type="Proteomes" id="UP000588068"/>
    </source>
</evidence>
<accession>A0A841HFH4</accession>
<dbReference type="EMBL" id="JACHHZ010000001">
    <property type="protein sequence ID" value="MBB6091189.1"/>
    <property type="molecule type" value="Genomic_DNA"/>
</dbReference>
<dbReference type="RefSeq" id="WP_184329005.1">
    <property type="nucleotide sequence ID" value="NZ_JACHHZ010000001.1"/>
</dbReference>
<evidence type="ECO:0000259" key="1">
    <source>
        <dbReference type="Pfam" id="PF13271"/>
    </source>
</evidence>
<organism evidence="2 3">
    <name type="scientific">Povalibacter uvarum</name>
    <dbReference type="NCBI Taxonomy" id="732238"/>
    <lineage>
        <taxon>Bacteria</taxon>
        <taxon>Pseudomonadati</taxon>
        <taxon>Pseudomonadota</taxon>
        <taxon>Gammaproteobacteria</taxon>
        <taxon>Steroidobacterales</taxon>
        <taxon>Steroidobacteraceae</taxon>
        <taxon>Povalibacter</taxon>
    </lineage>
</organism>
<dbReference type="Pfam" id="PF13271">
    <property type="entry name" value="DUF4062"/>
    <property type="match status" value="1"/>
</dbReference>
<dbReference type="InterPro" id="IPR025139">
    <property type="entry name" value="DUF4062"/>
</dbReference>
<gene>
    <name evidence="2" type="ORF">HNQ60_000035</name>
</gene>
<feature type="domain" description="DUF4062" evidence="1">
    <location>
        <begin position="5"/>
        <end position="88"/>
    </location>
</feature>
<sequence length="572" mass="64078">MAYSVYLSSTLEDLKPERAEVEQVLSSQAQIIQSYEASPRALIESCFEDIEKSDVYVLILGLRYGFRPVNAKLNPEGLSITELEYRHAVRKKKDCYVFSKHPDAVAAPFADGFTKKADPALIEGFRSRVNERAAEFRDLKQLSELALKGFFRFKLGRERGASALMQRDGFDAEHPAELRTDVAILCAKGTDAKAAQSINARGDSRFSAIEISPDDQKLQLTVSSAIRSARVGAFLITTQALDRMKARPAMDLALAMAAQRCGQAFLLLDGVRESDIPPAWLAVAKPIEATNIADSTSGVLNVAYNAIRECSPSIASDRRLGVPCVVVALTDDKARELVAVKGAIFNDFKDTQRTTRRKQFNKLRKAIQHIHADWPLNFYGQRPEDWKPFGPEGSTIAELLDRTFDRINGDQQPGSRERRLLREYRLQPRPYSFDDFCKDRFGSRAMMEEARDQGCLMLLDEIALLSPQMREHIGSFVSGHRVAVVSANPCDPAHLSTRDLLDEFSHLHVGSLFTRFRDQEDPRCELSLNSVARLQRWLRLVLPEFVNTLSYQEAQTELVARSSSELFGGTGP</sequence>
<name>A0A841HFH4_9GAMM</name>
<protein>
    <recommendedName>
        <fullName evidence="1">DUF4062 domain-containing protein</fullName>
    </recommendedName>
</protein>
<comment type="caution">
    <text evidence="2">The sequence shown here is derived from an EMBL/GenBank/DDBJ whole genome shotgun (WGS) entry which is preliminary data.</text>
</comment>
<keyword evidence="3" id="KW-1185">Reference proteome</keyword>
<proteinExistence type="predicted"/>
<evidence type="ECO:0000313" key="2">
    <source>
        <dbReference type="EMBL" id="MBB6091189.1"/>
    </source>
</evidence>